<keyword evidence="10" id="KW-1185">Reference proteome</keyword>
<comment type="caution">
    <text evidence="9">The sequence shown here is derived from an EMBL/GenBank/DDBJ whole genome shotgun (WGS) entry which is preliminary data.</text>
</comment>
<dbReference type="InterPro" id="IPR006680">
    <property type="entry name" value="Amidohydro-rel"/>
</dbReference>
<organism evidence="9 10">
    <name type="scientific">Leuconostoc fallax</name>
    <dbReference type="NCBI Taxonomy" id="1251"/>
    <lineage>
        <taxon>Bacteria</taxon>
        <taxon>Bacillati</taxon>
        <taxon>Bacillota</taxon>
        <taxon>Bacilli</taxon>
        <taxon>Lactobacillales</taxon>
        <taxon>Lactobacillaceae</taxon>
        <taxon>Leuconostoc</taxon>
    </lineage>
</organism>
<evidence type="ECO:0000313" key="10">
    <source>
        <dbReference type="Proteomes" id="UP000295681"/>
    </source>
</evidence>
<gene>
    <name evidence="6" type="primary">ade</name>
    <name evidence="9" type="ORF">C5L23_000443</name>
</gene>
<dbReference type="EC" id="3.5.4.2" evidence="2 6"/>
<dbReference type="InterPro" id="IPR011059">
    <property type="entry name" value="Metal-dep_hydrolase_composite"/>
</dbReference>
<evidence type="ECO:0000256" key="1">
    <source>
        <dbReference type="ARBA" id="ARBA00006773"/>
    </source>
</evidence>
<dbReference type="Proteomes" id="UP000295681">
    <property type="component" value="Unassembled WGS sequence"/>
</dbReference>
<accession>A0A4R5N8F6</accession>
<feature type="domain" description="Amidohydrolase-related" evidence="7">
    <location>
        <begin position="55"/>
        <end position="337"/>
    </location>
</feature>
<dbReference type="HAMAP" id="MF_01518">
    <property type="entry name" value="Adenine_deamin"/>
    <property type="match status" value="1"/>
</dbReference>
<comment type="cofactor">
    <cofactor evidence="6">
        <name>Mn(2+)</name>
        <dbReference type="ChEBI" id="CHEBI:29035"/>
    </cofactor>
</comment>
<dbReference type="GO" id="GO:0000034">
    <property type="term" value="F:adenine deaminase activity"/>
    <property type="evidence" value="ECO:0007669"/>
    <property type="project" value="UniProtKB-UniRule"/>
</dbReference>
<dbReference type="Gene3D" id="2.30.40.10">
    <property type="entry name" value="Urease, subunit C, domain 1"/>
    <property type="match status" value="1"/>
</dbReference>
<dbReference type="CDD" id="cd01295">
    <property type="entry name" value="AdeC"/>
    <property type="match status" value="1"/>
</dbReference>
<comment type="catalytic activity">
    <reaction evidence="5 6">
        <text>adenine + H2O + H(+) = hypoxanthine + NH4(+)</text>
        <dbReference type="Rhea" id="RHEA:23688"/>
        <dbReference type="ChEBI" id="CHEBI:15377"/>
        <dbReference type="ChEBI" id="CHEBI:15378"/>
        <dbReference type="ChEBI" id="CHEBI:16708"/>
        <dbReference type="ChEBI" id="CHEBI:17368"/>
        <dbReference type="ChEBI" id="CHEBI:28938"/>
        <dbReference type="EC" id="3.5.4.2"/>
    </reaction>
</comment>
<dbReference type="AlphaFoldDB" id="A0A4R5N8F6"/>
<dbReference type="EMBL" id="PUFI01000014">
    <property type="protein sequence ID" value="TDG68137.1"/>
    <property type="molecule type" value="Genomic_DNA"/>
</dbReference>
<name>A0A4R5N8F6_9LACO</name>
<evidence type="ECO:0000256" key="2">
    <source>
        <dbReference type="ARBA" id="ARBA00012782"/>
    </source>
</evidence>
<feature type="domain" description="Adenine deaminase C-terminal" evidence="8">
    <location>
        <begin position="383"/>
        <end position="547"/>
    </location>
</feature>
<dbReference type="SUPFAM" id="SSF51338">
    <property type="entry name" value="Composite domain of metallo-dependent hydrolases"/>
    <property type="match status" value="1"/>
</dbReference>
<dbReference type="Gene3D" id="3.20.20.140">
    <property type="entry name" value="Metal-dependent hydrolases"/>
    <property type="match status" value="1"/>
</dbReference>
<evidence type="ECO:0000259" key="7">
    <source>
        <dbReference type="Pfam" id="PF01979"/>
    </source>
</evidence>
<evidence type="ECO:0000313" key="9">
    <source>
        <dbReference type="EMBL" id="TDG68137.1"/>
    </source>
</evidence>
<dbReference type="STRING" id="907931.GCA_000165675_00890"/>
<keyword evidence="3 6" id="KW-0378">Hydrolase</keyword>
<reference evidence="9 10" key="1">
    <citation type="journal article" date="2019" name="Appl. Microbiol. Biotechnol.">
        <title>Uncovering carbohydrate metabolism through a genotype-phenotype association study of 56 lactic acid bacteria genomes.</title>
        <authorList>
            <person name="Buron-Moles G."/>
            <person name="Chailyan A."/>
            <person name="Dolejs I."/>
            <person name="Forster J."/>
            <person name="Miks M.H."/>
        </authorList>
    </citation>
    <scope>NUCLEOTIDE SEQUENCE [LARGE SCALE GENOMIC DNA]</scope>
    <source>
        <strain evidence="9 10">ATCC 700006</strain>
    </source>
</reference>
<dbReference type="InterPro" id="IPR026912">
    <property type="entry name" value="Adenine_deam_C"/>
</dbReference>
<dbReference type="SUPFAM" id="SSF51556">
    <property type="entry name" value="Metallo-dependent hydrolases"/>
    <property type="match status" value="1"/>
</dbReference>
<comment type="similarity">
    <text evidence="1 6">Belongs to the metallo-dependent hydrolases superfamily. Adenine deaminase family.</text>
</comment>
<sequence length="553" mass="60550">MTQTVDLHIINAKVLDVFNLKFDDTELWINDGKIFYRGANLTYKAKATFDANHQYIIPGLIDAHLHIESSLLAPSEFGKLVLKKGVTRIFADPHEIASVAGISGIQYMLEDARQSPLHIHYMLPSSVPATPFEHAGATLNAAALKPFYSVPEVNGLAEVMDFPAVFNQDEDMHQKINDALAANKHVDGHAAGLSREQLATYRQYGIDTDHESENAAQALDRVNAGFSVFVREGTVERDEAAILPAINVANQQFFSFATDDKSATDLEHEGSIDYSVNLALQKGLDPAIVFTMASFNAAKAHHIKNVGALTDGYVADLVLFNDIKHFEAKKVMVDGHWLNHDHDSTVTTIANQALNFKLSLSDLSLPLQADRPAHVISIMPHHITTEHLITNVPVENGYFIPNATYAKVVVAERYHQLGYGIGIIKGLNIQSGAIASTIAHDSHNLIIAGCDDEAMIIAANTLREIGGGLVVVDAQHQVTTLPLPIGGLMSDQPYQKAIKTNQQLLAAFSTLSDIDFDPFLTLSFMALPVIPSLKITDQGLFDFDKFQFINIQD</sequence>
<dbReference type="GO" id="GO:0006146">
    <property type="term" value="P:adenine catabolic process"/>
    <property type="evidence" value="ECO:0007669"/>
    <property type="project" value="InterPro"/>
</dbReference>
<evidence type="ECO:0000256" key="5">
    <source>
        <dbReference type="ARBA" id="ARBA00047720"/>
    </source>
</evidence>
<evidence type="ECO:0000256" key="6">
    <source>
        <dbReference type="HAMAP-Rule" id="MF_01518"/>
    </source>
</evidence>
<dbReference type="InterPro" id="IPR006679">
    <property type="entry name" value="Adenine_deam"/>
</dbReference>
<dbReference type="Pfam" id="PF13382">
    <property type="entry name" value="Adenine_deam_C"/>
    <property type="match status" value="1"/>
</dbReference>
<protein>
    <recommendedName>
        <fullName evidence="2 6">Adenine deaminase</fullName>
        <shortName evidence="6">Adenase</shortName>
        <shortName evidence="6">Adenine aminase</shortName>
        <ecNumber evidence="2 6">3.5.4.2</ecNumber>
    </recommendedName>
</protein>
<evidence type="ECO:0000256" key="3">
    <source>
        <dbReference type="ARBA" id="ARBA00022801"/>
    </source>
</evidence>
<evidence type="ECO:0000256" key="4">
    <source>
        <dbReference type="ARBA" id="ARBA00023211"/>
    </source>
</evidence>
<evidence type="ECO:0000259" key="8">
    <source>
        <dbReference type="Pfam" id="PF13382"/>
    </source>
</evidence>
<dbReference type="PANTHER" id="PTHR11113:SF2">
    <property type="entry name" value="ADENINE DEAMINASE"/>
    <property type="match status" value="1"/>
</dbReference>
<dbReference type="Pfam" id="PF01979">
    <property type="entry name" value="Amidohydro_1"/>
    <property type="match status" value="1"/>
</dbReference>
<dbReference type="PANTHER" id="PTHR11113">
    <property type="entry name" value="N-ACETYLGLUCOSAMINE-6-PHOSPHATE DEACETYLASE"/>
    <property type="match status" value="1"/>
</dbReference>
<proteinExistence type="inferred from homology"/>
<keyword evidence="4 6" id="KW-0464">Manganese</keyword>
<dbReference type="InterPro" id="IPR032466">
    <property type="entry name" value="Metal_Hydrolase"/>
</dbReference>
<dbReference type="NCBIfam" id="TIGR01178">
    <property type="entry name" value="ade"/>
    <property type="match status" value="1"/>
</dbReference>
<dbReference type="RefSeq" id="WP_010007703.1">
    <property type="nucleotide sequence ID" value="NZ_JAGYGP010000001.1"/>
</dbReference>